<organism evidence="3 4">
    <name type="scientific">Rhizobium lemnae</name>
    <dbReference type="NCBI Taxonomy" id="1214924"/>
    <lineage>
        <taxon>Bacteria</taxon>
        <taxon>Pseudomonadati</taxon>
        <taxon>Pseudomonadota</taxon>
        <taxon>Alphaproteobacteria</taxon>
        <taxon>Hyphomicrobiales</taxon>
        <taxon>Rhizobiaceae</taxon>
        <taxon>Rhizobium/Agrobacterium group</taxon>
        <taxon>Rhizobium</taxon>
    </lineage>
</organism>
<dbReference type="EMBL" id="JBHSBD010000031">
    <property type="protein sequence ID" value="MFC3968223.1"/>
    <property type="molecule type" value="Genomic_DNA"/>
</dbReference>
<evidence type="ECO:0000256" key="1">
    <source>
        <dbReference type="ARBA" id="ARBA00023172"/>
    </source>
</evidence>
<gene>
    <name evidence="3" type="ORF">ACFOVS_08795</name>
</gene>
<reference evidence="4" key="1">
    <citation type="journal article" date="2019" name="Int. J. Syst. Evol. Microbiol.">
        <title>The Global Catalogue of Microorganisms (GCM) 10K type strain sequencing project: providing services to taxonomists for standard genome sequencing and annotation.</title>
        <authorList>
            <consortium name="The Broad Institute Genomics Platform"/>
            <consortium name="The Broad Institute Genome Sequencing Center for Infectious Disease"/>
            <person name="Wu L."/>
            <person name="Ma J."/>
        </authorList>
    </citation>
    <scope>NUCLEOTIDE SEQUENCE [LARGE SCALE GENOMIC DNA]</scope>
    <source>
        <strain evidence="4">TBRC 5781</strain>
    </source>
</reference>
<keyword evidence="1" id="KW-0233">DNA recombination</keyword>
<protein>
    <submittedName>
        <fullName evidence="3">Site-specific integrase</fullName>
    </submittedName>
</protein>
<dbReference type="Proteomes" id="UP001595697">
    <property type="component" value="Unassembled WGS sequence"/>
</dbReference>
<evidence type="ECO:0000256" key="2">
    <source>
        <dbReference type="SAM" id="MobiDB-lite"/>
    </source>
</evidence>
<dbReference type="InterPro" id="IPR013762">
    <property type="entry name" value="Integrase-like_cat_sf"/>
</dbReference>
<evidence type="ECO:0000313" key="3">
    <source>
        <dbReference type="EMBL" id="MFC3968223.1"/>
    </source>
</evidence>
<feature type="compositionally biased region" description="Basic residues" evidence="2">
    <location>
        <begin position="298"/>
        <end position="310"/>
    </location>
</feature>
<accession>A0ABV8E7X4</accession>
<dbReference type="RefSeq" id="WP_247261892.1">
    <property type="nucleotide sequence ID" value="NZ_JALJQZ010000030.1"/>
</dbReference>
<comment type="caution">
    <text evidence="3">The sequence shown here is derived from an EMBL/GenBank/DDBJ whole genome shotgun (WGS) entry which is preliminary data.</text>
</comment>
<dbReference type="SUPFAM" id="SSF56349">
    <property type="entry name" value="DNA breaking-rejoining enzymes"/>
    <property type="match status" value="1"/>
</dbReference>
<feature type="region of interest" description="Disordered" evidence="2">
    <location>
        <begin position="287"/>
        <end position="310"/>
    </location>
</feature>
<dbReference type="InterPro" id="IPR011010">
    <property type="entry name" value="DNA_brk_join_enz"/>
</dbReference>
<sequence length="310" mass="34995">MTIADVLAFYGEHRAPELAHPELVGFHIANLLEFFGGKMCVFVDGTSCRAYVAARGKGKIGKRPVTVGTARRELETLQSALNFAHKEKKLLFPVPVTLPAKSPARERWLTRSEAAMLLAGALGIVATAYDVKSRQPVKWGRMYRPSYHVARFILIGLYTGTRHEAILAMRWGVNSSGGWFDLTRGVMYRRGQGQAETKKRRPPVPIPENLAPHVERWRRITVNGPVEYHGRLILKERKGWDRARDLAGLGEEVTPHIMKHTCMLQREVPMWEVAGFTGTSEKTIRDTYGHHSPSHMSTAKRRFHGRNLGR</sequence>
<name>A0ABV8E7X4_9HYPH</name>
<dbReference type="Gene3D" id="1.10.443.10">
    <property type="entry name" value="Intergrase catalytic core"/>
    <property type="match status" value="1"/>
</dbReference>
<proteinExistence type="predicted"/>
<keyword evidence="4" id="KW-1185">Reference proteome</keyword>
<evidence type="ECO:0000313" key="4">
    <source>
        <dbReference type="Proteomes" id="UP001595697"/>
    </source>
</evidence>